<name>A0ABX0NKN4_9BURK</name>
<protein>
    <recommendedName>
        <fullName evidence="3">PIN domain-containing protein</fullName>
    </recommendedName>
</protein>
<dbReference type="InterPro" id="IPR029060">
    <property type="entry name" value="PIN-like_dom_sf"/>
</dbReference>
<keyword evidence="2" id="KW-1185">Reference proteome</keyword>
<evidence type="ECO:0008006" key="3">
    <source>
        <dbReference type="Google" id="ProtNLM"/>
    </source>
</evidence>
<comment type="caution">
    <text evidence="1">The sequence shown here is derived from an EMBL/GenBank/DDBJ whole genome shotgun (WGS) entry which is preliminary data.</text>
</comment>
<organism evidence="1 2">
    <name type="scientific">Massilia frigida</name>
    <dbReference type="NCBI Taxonomy" id="2609281"/>
    <lineage>
        <taxon>Bacteria</taxon>
        <taxon>Pseudomonadati</taxon>
        <taxon>Pseudomonadota</taxon>
        <taxon>Betaproteobacteria</taxon>
        <taxon>Burkholderiales</taxon>
        <taxon>Oxalobacteraceae</taxon>
        <taxon>Telluria group</taxon>
        <taxon>Massilia</taxon>
    </lineage>
</organism>
<gene>
    <name evidence="1" type="ORF">F2P44_33740</name>
</gene>
<reference evidence="1 2" key="1">
    <citation type="submission" date="2019-10" db="EMBL/GenBank/DDBJ databases">
        <title>Taxonomy of Antarctic Massilia spp.: description of Massilia rubra sp. nov., Massilia aquatica sp. nov., Massilia mucilaginosa sp. nov., Massilia frigida sp. nov. isolated from streams, lakes and regoliths.</title>
        <authorList>
            <person name="Holochova P."/>
            <person name="Sedlacek I."/>
            <person name="Kralova S."/>
            <person name="Maslanova I."/>
            <person name="Busse H.-J."/>
            <person name="Stankova E."/>
            <person name="Vrbovska V."/>
            <person name="Kovarovic V."/>
            <person name="Bartak M."/>
            <person name="Svec P."/>
            <person name="Pantucek R."/>
        </authorList>
    </citation>
    <scope>NUCLEOTIDE SEQUENCE [LARGE SCALE GENOMIC DNA]</scope>
    <source>
        <strain evidence="1 2">CCM 8695</strain>
    </source>
</reference>
<dbReference type="Gene3D" id="3.40.50.1010">
    <property type="entry name" value="5'-nuclease"/>
    <property type="match status" value="1"/>
</dbReference>
<dbReference type="RefSeq" id="WP_167094546.1">
    <property type="nucleotide sequence ID" value="NZ_WHJG01000125.1"/>
</dbReference>
<dbReference type="EMBL" id="WHJG01000125">
    <property type="protein sequence ID" value="NHZ84173.1"/>
    <property type="molecule type" value="Genomic_DNA"/>
</dbReference>
<evidence type="ECO:0000313" key="1">
    <source>
        <dbReference type="EMBL" id="NHZ84173.1"/>
    </source>
</evidence>
<accession>A0ABX0NKN4</accession>
<evidence type="ECO:0000313" key="2">
    <source>
        <dbReference type="Proteomes" id="UP000621455"/>
    </source>
</evidence>
<dbReference type="Proteomes" id="UP000621455">
    <property type="component" value="Unassembled WGS sequence"/>
</dbReference>
<dbReference type="SUPFAM" id="SSF88723">
    <property type="entry name" value="PIN domain-like"/>
    <property type="match status" value="1"/>
</dbReference>
<sequence length="69" mass="7901">MDDVPRFDEFMVDFGLEIIETDARIMQATAVIMSKRRRFGPKIGLVDAIIQATADIKKLTIEPIAKRFF</sequence>
<proteinExistence type="predicted"/>